<gene>
    <name evidence="1" type="ORF">ACFLIM_20910</name>
</gene>
<sequence length="55" mass="6056">MLAGQQTELAEEAEEIAGAALVDQKVRLDSRRVPVDVHSRRQEQEEVVGVVAGRE</sequence>
<evidence type="ECO:0000313" key="1">
    <source>
        <dbReference type="EMBL" id="MFG1705655.1"/>
    </source>
</evidence>
<comment type="caution">
    <text evidence="1">The sequence shown here is derived from an EMBL/GenBank/DDBJ whole genome shotgun (WGS) entry which is preliminary data.</text>
</comment>
<evidence type="ECO:0000313" key="2">
    <source>
        <dbReference type="Proteomes" id="UP001603978"/>
    </source>
</evidence>
<organism evidence="1 2">
    <name type="scientific">Nonomuraea marmarensis</name>
    <dbReference type="NCBI Taxonomy" id="3351344"/>
    <lineage>
        <taxon>Bacteria</taxon>
        <taxon>Bacillati</taxon>
        <taxon>Actinomycetota</taxon>
        <taxon>Actinomycetes</taxon>
        <taxon>Streptosporangiales</taxon>
        <taxon>Streptosporangiaceae</taxon>
        <taxon>Nonomuraea</taxon>
    </lineage>
</organism>
<keyword evidence="2" id="KW-1185">Reference proteome</keyword>
<accession>A0ABW7AE83</accession>
<evidence type="ECO:0008006" key="3">
    <source>
        <dbReference type="Google" id="ProtNLM"/>
    </source>
</evidence>
<proteinExistence type="predicted"/>
<name>A0ABW7AE83_9ACTN</name>
<dbReference type="RefSeq" id="WP_393167811.1">
    <property type="nucleotide sequence ID" value="NZ_JBICRM010000011.1"/>
</dbReference>
<dbReference type="Proteomes" id="UP001603978">
    <property type="component" value="Unassembled WGS sequence"/>
</dbReference>
<dbReference type="EMBL" id="JBICRM010000011">
    <property type="protein sequence ID" value="MFG1705655.1"/>
    <property type="molecule type" value="Genomic_DNA"/>
</dbReference>
<protein>
    <recommendedName>
        <fullName evidence="3">BON domain-containing protein</fullName>
    </recommendedName>
</protein>
<reference evidence="1 2" key="1">
    <citation type="submission" date="2024-10" db="EMBL/GenBank/DDBJ databases">
        <authorList>
            <person name="Topkara A.R."/>
            <person name="Saygin H."/>
        </authorList>
    </citation>
    <scope>NUCLEOTIDE SEQUENCE [LARGE SCALE GENOMIC DNA]</scope>
    <source>
        <strain evidence="1 2">M3C6</strain>
    </source>
</reference>